<evidence type="ECO:0000313" key="2">
    <source>
        <dbReference type="EMBL" id="RNA34807.1"/>
    </source>
</evidence>
<dbReference type="AlphaFoldDB" id="A0A3M7SGT2"/>
<name>A0A3M7SGT2_BRAPC</name>
<feature type="compositionally biased region" description="Acidic residues" evidence="1">
    <location>
        <begin position="34"/>
        <end position="44"/>
    </location>
</feature>
<dbReference type="EMBL" id="REGN01001411">
    <property type="protein sequence ID" value="RNA34807.1"/>
    <property type="molecule type" value="Genomic_DNA"/>
</dbReference>
<protein>
    <submittedName>
        <fullName evidence="2">Uncharacterized protein</fullName>
    </submittedName>
</protein>
<proteinExistence type="predicted"/>
<accession>A0A3M7SGT2</accession>
<dbReference type="Proteomes" id="UP000276133">
    <property type="component" value="Unassembled WGS sequence"/>
</dbReference>
<feature type="region of interest" description="Disordered" evidence="1">
    <location>
        <begin position="24"/>
        <end position="47"/>
    </location>
</feature>
<evidence type="ECO:0000256" key="1">
    <source>
        <dbReference type="SAM" id="MobiDB-lite"/>
    </source>
</evidence>
<gene>
    <name evidence="2" type="ORF">BpHYR1_042897</name>
</gene>
<comment type="caution">
    <text evidence="2">The sequence shown here is derived from an EMBL/GenBank/DDBJ whole genome shotgun (WGS) entry which is preliminary data.</text>
</comment>
<keyword evidence="3" id="KW-1185">Reference proteome</keyword>
<evidence type="ECO:0000313" key="3">
    <source>
        <dbReference type="Proteomes" id="UP000276133"/>
    </source>
</evidence>
<sequence>MRRLVQNNNLESFNAKLKLHVARAHPNIKPKPDSDDEDEDLVDSSDEKDKVLKGNKFALKYELRPIIFLTANFIKINT</sequence>
<organism evidence="2 3">
    <name type="scientific">Brachionus plicatilis</name>
    <name type="common">Marine rotifer</name>
    <name type="synonym">Brachionus muelleri</name>
    <dbReference type="NCBI Taxonomy" id="10195"/>
    <lineage>
        <taxon>Eukaryota</taxon>
        <taxon>Metazoa</taxon>
        <taxon>Spiralia</taxon>
        <taxon>Gnathifera</taxon>
        <taxon>Rotifera</taxon>
        <taxon>Eurotatoria</taxon>
        <taxon>Monogononta</taxon>
        <taxon>Pseudotrocha</taxon>
        <taxon>Ploima</taxon>
        <taxon>Brachionidae</taxon>
        <taxon>Brachionus</taxon>
    </lineage>
</organism>
<reference evidence="2 3" key="1">
    <citation type="journal article" date="2018" name="Sci. Rep.">
        <title>Genomic signatures of local adaptation to the degree of environmental predictability in rotifers.</title>
        <authorList>
            <person name="Franch-Gras L."/>
            <person name="Hahn C."/>
            <person name="Garcia-Roger E.M."/>
            <person name="Carmona M.J."/>
            <person name="Serra M."/>
            <person name="Gomez A."/>
        </authorList>
    </citation>
    <scope>NUCLEOTIDE SEQUENCE [LARGE SCALE GENOMIC DNA]</scope>
    <source>
        <strain evidence="2">HYR1</strain>
    </source>
</reference>